<dbReference type="SUPFAM" id="SSF53474">
    <property type="entry name" value="alpha/beta-Hydrolases"/>
    <property type="match status" value="1"/>
</dbReference>
<dbReference type="OrthoDB" id="9804993at2"/>
<dbReference type="Pfam" id="PF06821">
    <property type="entry name" value="Ser_hydrolase"/>
    <property type="match status" value="1"/>
</dbReference>
<keyword evidence="2" id="KW-1185">Reference proteome</keyword>
<dbReference type="RefSeq" id="WP_141641584.1">
    <property type="nucleotide sequence ID" value="NZ_VIFM01000018.1"/>
</dbReference>
<reference evidence="1 2" key="1">
    <citation type="submission" date="2019-06" db="EMBL/GenBank/DDBJ databases">
        <authorList>
            <person name="Livingstone P."/>
            <person name="Whitworth D."/>
        </authorList>
    </citation>
    <scope>NUCLEOTIDE SEQUENCE [LARGE SCALE GENOMIC DNA]</scope>
    <source>
        <strain evidence="1 2">AM401</strain>
    </source>
</reference>
<accession>A0A540X622</accession>
<proteinExistence type="predicted"/>
<dbReference type="PANTHER" id="PTHR15394">
    <property type="entry name" value="SERINE HYDROLASE RBBP9"/>
    <property type="match status" value="1"/>
</dbReference>
<evidence type="ECO:0000313" key="2">
    <source>
        <dbReference type="Proteomes" id="UP000315369"/>
    </source>
</evidence>
<dbReference type="Gene3D" id="3.40.50.1820">
    <property type="entry name" value="alpha/beta hydrolase"/>
    <property type="match status" value="1"/>
</dbReference>
<comment type="caution">
    <text evidence="1">The sequence shown here is derived from an EMBL/GenBank/DDBJ whole genome shotgun (WGS) entry which is preliminary data.</text>
</comment>
<evidence type="ECO:0008006" key="3">
    <source>
        <dbReference type="Google" id="ProtNLM"/>
    </source>
</evidence>
<name>A0A540X622_9BACT</name>
<gene>
    <name evidence="1" type="ORF">FJV41_06760</name>
</gene>
<dbReference type="InterPro" id="IPR029058">
    <property type="entry name" value="AB_hydrolase_fold"/>
</dbReference>
<dbReference type="AlphaFoldDB" id="A0A540X622"/>
<sequence length="193" mass="21497">MSRSLVVVHRWAGRPNTDFYPWLEERLRQPPAPFDSIVTLDMPEPAAPTIEGWGSALTQSLGPVPPPSTVFLGHSVGCQTILRYLAAMPEGHRVEGAVLVAGWFEVDKTWGSLRPWLDTPIDFARVRAAMGHCVVVLSDGDPFTSDWRRNRQLWEERLGAEVLVVPGGRHFNNPREPAVLEALLSRFGTRPTP</sequence>
<protein>
    <recommendedName>
        <fullName evidence="3">Alpha/beta hydrolase</fullName>
    </recommendedName>
</protein>
<organism evidence="1 2">
    <name type="scientific">Myxococcus llanfairpwllgwyngyllgogerychwyrndrobwllllantysiliogogogochensis</name>
    <dbReference type="NCBI Taxonomy" id="2590453"/>
    <lineage>
        <taxon>Bacteria</taxon>
        <taxon>Pseudomonadati</taxon>
        <taxon>Myxococcota</taxon>
        <taxon>Myxococcia</taxon>
        <taxon>Myxococcales</taxon>
        <taxon>Cystobacterineae</taxon>
        <taxon>Myxococcaceae</taxon>
        <taxon>Myxococcus</taxon>
    </lineage>
</organism>
<dbReference type="GO" id="GO:0016787">
    <property type="term" value="F:hydrolase activity"/>
    <property type="evidence" value="ECO:0007669"/>
    <property type="project" value="InterPro"/>
</dbReference>
<dbReference type="EMBL" id="VIFM01000018">
    <property type="protein sequence ID" value="TQF16716.1"/>
    <property type="molecule type" value="Genomic_DNA"/>
</dbReference>
<dbReference type="Proteomes" id="UP000315369">
    <property type="component" value="Unassembled WGS sequence"/>
</dbReference>
<evidence type="ECO:0000313" key="1">
    <source>
        <dbReference type="EMBL" id="TQF16716.1"/>
    </source>
</evidence>
<dbReference type="PANTHER" id="PTHR15394:SF3">
    <property type="entry name" value="SERINE HYDROLASE RBBP9"/>
    <property type="match status" value="1"/>
</dbReference>
<dbReference type="InterPro" id="IPR010662">
    <property type="entry name" value="RBBP9/YdeN"/>
</dbReference>